<dbReference type="Proteomes" id="UP000184357">
    <property type="component" value="Unassembled WGS sequence"/>
</dbReference>
<keyword evidence="4" id="KW-1185">Reference proteome</keyword>
<keyword evidence="1" id="KW-0145">Chemotaxis</keyword>
<evidence type="ECO:0000313" key="3">
    <source>
        <dbReference type="EMBL" id="SHH11290.1"/>
    </source>
</evidence>
<dbReference type="EMBL" id="FQWV01000004">
    <property type="protein sequence ID" value="SHH11290.1"/>
    <property type="molecule type" value="Genomic_DNA"/>
</dbReference>
<comment type="function">
    <text evidence="1">Involved in taxis signal transduction.</text>
</comment>
<dbReference type="GO" id="GO:0006935">
    <property type="term" value="P:chemotaxis"/>
    <property type="evidence" value="ECO:0007669"/>
    <property type="project" value="UniProtKB-UniRule"/>
</dbReference>
<proteinExistence type="predicted"/>
<feature type="region of interest" description="Disordered" evidence="2">
    <location>
        <begin position="1"/>
        <end position="20"/>
    </location>
</feature>
<reference evidence="3 4" key="1">
    <citation type="submission" date="2016-11" db="EMBL/GenBank/DDBJ databases">
        <authorList>
            <person name="Jaros S."/>
            <person name="Januszkiewicz K."/>
            <person name="Wedrychowicz H."/>
        </authorList>
    </citation>
    <scope>NUCLEOTIDE SEQUENCE [LARGE SCALE GENOMIC DNA]</scope>
    <source>
        <strain evidence="3 4">DSM 9297</strain>
    </source>
</reference>
<dbReference type="AlphaFoldDB" id="A0A1M5QBJ3"/>
<comment type="subunit">
    <text evidence="1">Interacts with chemotaxis (Che) proteins as well as flagella accessory (Fla) proteins.</text>
</comment>
<organism evidence="3 4">
    <name type="scientific">Halobaculum gomorrense</name>
    <dbReference type="NCBI Taxonomy" id="43928"/>
    <lineage>
        <taxon>Archaea</taxon>
        <taxon>Methanobacteriati</taxon>
        <taxon>Methanobacteriota</taxon>
        <taxon>Stenosarchaea group</taxon>
        <taxon>Halobacteria</taxon>
        <taxon>Halobacteriales</taxon>
        <taxon>Haloferacaceae</taxon>
        <taxon>Halobaculum</taxon>
    </lineage>
</organism>
<dbReference type="PANTHER" id="PTHR42201:SF1">
    <property type="entry name" value="TAXIS PROTEIN"/>
    <property type="match status" value="1"/>
</dbReference>
<dbReference type="RefSeq" id="WP_268762488.1">
    <property type="nucleotide sequence ID" value="NZ_FQWV01000004.1"/>
</dbReference>
<dbReference type="Pfam" id="PF04283">
    <property type="entry name" value="CheF-arch"/>
    <property type="match status" value="1"/>
</dbReference>
<sequence length="303" mass="33590">MSDSRQQDGSGGQQAGGGEEYKVADARAKFAQAMKGGRKLNDVGWTNGRVILSNKRVVLVGNGGKRTIALSSVDGIGGRYDANQEIQRVSNYVSLRIGDDVFLVAAEEHEEFRTDLYRAFLDRKVITARHPAIKGGVVQDTEWEQARVKVEADGISVAQQSGAFVRLELDDIGTLEETERTVMDEKAPVIEAEHTDDEETSVQTYLSGEPWLVAVIKSYLGQGHDRNRGAVELSESEREVLMALYSGVSSFEVPNFLGMDVDRVEEIFERLIEVDVLEEVRTRREVALEPRGRNIASEAMNEQ</sequence>
<evidence type="ECO:0000256" key="1">
    <source>
        <dbReference type="PIRNR" id="PIRNR026802"/>
    </source>
</evidence>
<evidence type="ECO:0000313" key="4">
    <source>
        <dbReference type="Proteomes" id="UP000184357"/>
    </source>
</evidence>
<dbReference type="PIRSF" id="PIRSF026802">
    <property type="entry name" value="UCP026802"/>
    <property type="match status" value="1"/>
</dbReference>
<evidence type="ECO:0000256" key="2">
    <source>
        <dbReference type="SAM" id="MobiDB-lite"/>
    </source>
</evidence>
<accession>A0A1M5QBJ3</accession>
<dbReference type="InterPro" id="IPR007381">
    <property type="entry name" value="CheF1/F2"/>
</dbReference>
<name>A0A1M5QBJ3_9EURY</name>
<dbReference type="PANTHER" id="PTHR42201">
    <property type="entry name" value="TAXIS PROTEIN"/>
    <property type="match status" value="1"/>
</dbReference>
<gene>
    <name evidence="3" type="ORF">SAMN05443636_1824</name>
</gene>
<protein>
    <recommendedName>
        <fullName evidence="1">Taxis protein CheF</fullName>
    </recommendedName>
</protein>
<dbReference type="STRING" id="43928.SAMN05443636_1824"/>
<feature type="compositionally biased region" description="Gly residues" evidence="2">
    <location>
        <begin position="9"/>
        <end position="18"/>
    </location>
</feature>